<dbReference type="InterPro" id="IPR036264">
    <property type="entry name" value="Bact_exopeptidase_dim_dom"/>
</dbReference>
<dbReference type="PIRSF" id="PIRSF037226">
    <property type="entry name" value="Amidohydrolase_ACY1L2_prd"/>
    <property type="match status" value="1"/>
</dbReference>
<dbReference type="PANTHER" id="PTHR30575:SF0">
    <property type="entry name" value="XAA-ARG DIPEPTIDASE"/>
    <property type="match status" value="1"/>
</dbReference>
<reference evidence="2 3" key="1">
    <citation type="journal article" date="2020" name="Microb. Genom.">
        <title>Genetic diversity of clinical and environmental Mucorales isolates obtained from an investigation of mucormycosis cases among solid organ transplant recipients.</title>
        <authorList>
            <person name="Nguyen M.H."/>
            <person name="Kaul D."/>
            <person name="Muto C."/>
            <person name="Cheng S.J."/>
            <person name="Richter R.A."/>
            <person name="Bruno V.M."/>
            <person name="Liu G."/>
            <person name="Beyhan S."/>
            <person name="Sundermann A.J."/>
            <person name="Mounaud S."/>
            <person name="Pasculle A.W."/>
            <person name="Nierman W.C."/>
            <person name="Driscoll E."/>
            <person name="Cumbie R."/>
            <person name="Clancy C.J."/>
            <person name="Dupont C.L."/>
        </authorList>
    </citation>
    <scope>NUCLEOTIDE SEQUENCE [LARGE SCALE GENOMIC DNA]</scope>
    <source>
        <strain evidence="2 3">GL24</strain>
    </source>
</reference>
<dbReference type="InterPro" id="IPR052030">
    <property type="entry name" value="Peptidase_M20/M20A_hydrolases"/>
</dbReference>
<dbReference type="FunFam" id="3.30.70.360:FF:000004">
    <property type="entry name" value="Peptidase M20 domain-containing protein 2"/>
    <property type="match status" value="1"/>
</dbReference>
<name>A0A9P6Z1H0_9FUNG</name>
<dbReference type="Pfam" id="PF07687">
    <property type="entry name" value="M20_dimer"/>
    <property type="match status" value="1"/>
</dbReference>
<dbReference type="InterPro" id="IPR017144">
    <property type="entry name" value="Xaa-Arg_dipeptidase"/>
</dbReference>
<dbReference type="AlphaFoldDB" id="A0A9P6Z1H0"/>
<feature type="domain" description="Peptidase M20 dimerisation" evidence="1">
    <location>
        <begin position="238"/>
        <end position="332"/>
    </location>
</feature>
<dbReference type="PANTHER" id="PTHR30575">
    <property type="entry name" value="PEPTIDASE M20"/>
    <property type="match status" value="1"/>
</dbReference>
<dbReference type="SUPFAM" id="SSF53187">
    <property type="entry name" value="Zn-dependent exopeptidases"/>
    <property type="match status" value="1"/>
</dbReference>
<dbReference type="InterPro" id="IPR011650">
    <property type="entry name" value="Peptidase_M20_dimer"/>
</dbReference>
<dbReference type="GO" id="GO:0016805">
    <property type="term" value="F:dipeptidase activity"/>
    <property type="evidence" value="ECO:0007669"/>
    <property type="project" value="InterPro"/>
</dbReference>
<evidence type="ECO:0000313" key="3">
    <source>
        <dbReference type="Proteomes" id="UP000740926"/>
    </source>
</evidence>
<organism evidence="2 3">
    <name type="scientific">Rhizopus delemar</name>
    <dbReference type="NCBI Taxonomy" id="936053"/>
    <lineage>
        <taxon>Eukaryota</taxon>
        <taxon>Fungi</taxon>
        <taxon>Fungi incertae sedis</taxon>
        <taxon>Mucoromycota</taxon>
        <taxon>Mucoromycotina</taxon>
        <taxon>Mucoromycetes</taxon>
        <taxon>Mucorales</taxon>
        <taxon>Mucorineae</taxon>
        <taxon>Rhizopodaceae</taxon>
        <taxon>Rhizopus</taxon>
    </lineage>
</organism>
<accession>A0A9P6Z1H0</accession>
<keyword evidence="3" id="KW-1185">Reference proteome</keyword>
<dbReference type="NCBIfam" id="TIGR01891">
    <property type="entry name" value="amidohydrolases"/>
    <property type="match status" value="1"/>
</dbReference>
<evidence type="ECO:0000313" key="2">
    <source>
        <dbReference type="EMBL" id="KAG1568151.1"/>
    </source>
</evidence>
<dbReference type="Proteomes" id="UP000740926">
    <property type="component" value="Unassembled WGS sequence"/>
</dbReference>
<sequence length="463" mass="51168">MAPIQLPLDQPETSCLGNIFSNLFNKQQPEQSFNNEKFIYSPVNPMEQLPCYEDCVKQIKKLNIECTDEIEQIVNQAIDSISDELRTISLDLHENMETGMKEVHAHYILTKYLEKKGFTVTRHAYGMHTAFTAEYSRGSGRRIGICSEYDGLPGLGQGCGHNLIAISGLASAIGIKAVLESGKASGKVILFGTPAEELSIGKIVLVQKRAFQDNVDVCLMLHPAAYDHQYGKLIAIHDVRVEFFGKPSHASAAPWAGVNALDAIVQVWNNVSMMRQQLLPTDRVHGIVTDGGQAANIIPEHTSAFFFVRTTKASQADRLIKKMEACFEAAALATGCQVKYTWREIGITKDVIQNAVMADTYANHMKKYGIRFPSREEQEKSGGGSTDMGNVSYEVPVIHPMYGIHTTASNHTVEFTAAAKTEQAHKDTITASKCLAATGVEVLLNEQYYNHVVKEFKKELAEH</sequence>
<dbReference type="InterPro" id="IPR017439">
    <property type="entry name" value="Amidohydrolase"/>
</dbReference>
<proteinExistence type="predicted"/>
<dbReference type="SUPFAM" id="SSF55031">
    <property type="entry name" value="Bacterial exopeptidase dimerisation domain"/>
    <property type="match status" value="1"/>
</dbReference>
<dbReference type="CDD" id="cd05672">
    <property type="entry name" value="M20_ACY1L2-like"/>
    <property type="match status" value="1"/>
</dbReference>
<dbReference type="EMBL" id="JAANIU010001215">
    <property type="protein sequence ID" value="KAG1568151.1"/>
    <property type="molecule type" value="Genomic_DNA"/>
</dbReference>
<evidence type="ECO:0000259" key="1">
    <source>
        <dbReference type="Pfam" id="PF07687"/>
    </source>
</evidence>
<protein>
    <recommendedName>
        <fullName evidence="1">Peptidase M20 dimerisation domain-containing protein</fullName>
    </recommendedName>
</protein>
<dbReference type="Gene3D" id="3.30.70.360">
    <property type="match status" value="1"/>
</dbReference>
<dbReference type="Gene3D" id="3.40.630.10">
    <property type="entry name" value="Zn peptidases"/>
    <property type="match status" value="1"/>
</dbReference>
<gene>
    <name evidence="2" type="ORF">G6F50_007554</name>
</gene>
<comment type="caution">
    <text evidence="2">The sequence shown here is derived from an EMBL/GenBank/DDBJ whole genome shotgun (WGS) entry which is preliminary data.</text>
</comment>